<feature type="compositionally biased region" description="Low complexity" evidence="7">
    <location>
        <begin position="48"/>
        <end position="62"/>
    </location>
</feature>
<dbReference type="GO" id="GO:0006865">
    <property type="term" value="P:amino acid transport"/>
    <property type="evidence" value="ECO:0007669"/>
    <property type="project" value="UniProtKB-KW"/>
</dbReference>
<dbReference type="Proteomes" id="UP000256970">
    <property type="component" value="Unassembled WGS sequence"/>
</dbReference>
<dbReference type="GO" id="GO:0016020">
    <property type="term" value="C:membrane"/>
    <property type="evidence" value="ECO:0007669"/>
    <property type="project" value="UniProtKB-SubCell"/>
</dbReference>
<reference evidence="10 11" key="1">
    <citation type="submission" date="2016-10" db="EMBL/GenBank/DDBJ databases">
        <authorList>
            <person name="Cai Z."/>
        </authorList>
    </citation>
    <scope>NUCLEOTIDE SEQUENCE [LARGE SCALE GENOMIC DNA]</scope>
</reference>
<evidence type="ECO:0000256" key="5">
    <source>
        <dbReference type="ARBA" id="ARBA00022989"/>
    </source>
</evidence>
<keyword evidence="2" id="KW-0813">Transport</keyword>
<dbReference type="EMBL" id="FNXT01000159">
    <property type="protein sequence ID" value="SZX61610.1"/>
    <property type="molecule type" value="Genomic_DNA"/>
</dbReference>
<feature type="domain" description="Amino acid transporter transmembrane" evidence="9">
    <location>
        <begin position="82"/>
        <end position="454"/>
    </location>
</feature>
<dbReference type="Pfam" id="PF01490">
    <property type="entry name" value="Aa_trans"/>
    <property type="match status" value="1"/>
</dbReference>
<protein>
    <recommendedName>
        <fullName evidence="9">Amino acid transporter transmembrane domain-containing protein</fullName>
    </recommendedName>
</protein>
<dbReference type="InterPro" id="IPR013057">
    <property type="entry name" value="AA_transpt_TM"/>
</dbReference>
<feature type="transmembrane region" description="Helical" evidence="8">
    <location>
        <begin position="275"/>
        <end position="296"/>
    </location>
</feature>
<feature type="transmembrane region" description="Helical" evidence="8">
    <location>
        <begin position="353"/>
        <end position="376"/>
    </location>
</feature>
<keyword evidence="4" id="KW-0029">Amino-acid transport</keyword>
<proteinExistence type="predicted"/>
<organism evidence="10 11">
    <name type="scientific">Tetradesmus obliquus</name>
    <name type="common">Green alga</name>
    <name type="synonym">Acutodesmus obliquus</name>
    <dbReference type="NCBI Taxonomy" id="3088"/>
    <lineage>
        <taxon>Eukaryota</taxon>
        <taxon>Viridiplantae</taxon>
        <taxon>Chlorophyta</taxon>
        <taxon>core chlorophytes</taxon>
        <taxon>Chlorophyceae</taxon>
        <taxon>CS clade</taxon>
        <taxon>Sphaeropleales</taxon>
        <taxon>Scenedesmaceae</taxon>
        <taxon>Tetradesmus</taxon>
    </lineage>
</organism>
<feature type="transmembrane region" description="Helical" evidence="8">
    <location>
        <begin position="388"/>
        <end position="412"/>
    </location>
</feature>
<gene>
    <name evidence="10" type="ORF">BQ4739_LOCUS2115</name>
</gene>
<dbReference type="PANTHER" id="PTHR48017">
    <property type="entry name" value="OS05G0424000 PROTEIN-RELATED"/>
    <property type="match status" value="1"/>
</dbReference>
<accession>A0A383V9J1</accession>
<evidence type="ECO:0000256" key="3">
    <source>
        <dbReference type="ARBA" id="ARBA00022692"/>
    </source>
</evidence>
<evidence type="ECO:0000256" key="2">
    <source>
        <dbReference type="ARBA" id="ARBA00022448"/>
    </source>
</evidence>
<evidence type="ECO:0000313" key="10">
    <source>
        <dbReference type="EMBL" id="SZX61610.1"/>
    </source>
</evidence>
<dbReference type="STRING" id="3088.A0A383V9J1"/>
<keyword evidence="3 8" id="KW-0812">Transmembrane</keyword>
<evidence type="ECO:0000259" key="9">
    <source>
        <dbReference type="Pfam" id="PF01490"/>
    </source>
</evidence>
<dbReference type="AlphaFoldDB" id="A0A383V9J1"/>
<feature type="transmembrane region" description="Helical" evidence="8">
    <location>
        <begin position="213"/>
        <end position="230"/>
    </location>
</feature>
<feature type="transmembrane region" description="Helical" evidence="8">
    <location>
        <begin position="174"/>
        <end position="193"/>
    </location>
</feature>
<evidence type="ECO:0000256" key="7">
    <source>
        <dbReference type="SAM" id="MobiDB-lite"/>
    </source>
</evidence>
<feature type="transmembrane region" description="Helical" evidence="8">
    <location>
        <begin position="418"/>
        <end position="439"/>
    </location>
</feature>
<keyword evidence="5 8" id="KW-1133">Transmembrane helix</keyword>
<evidence type="ECO:0000256" key="4">
    <source>
        <dbReference type="ARBA" id="ARBA00022970"/>
    </source>
</evidence>
<sequence>MDSVAGGACSGGADAQIYIDSLGRGSHTAAAGATSSTQGAVISRHGHQQQQQQQQQHAAEGQAGSWKQKMHGWFGGDAGLPMDGWLTTCCAQIGQIMLTLPNAYSKVGLAAAVPLSVGCAVLSFWTMYCLIALYAERKQRLIKAGRWHGPEGKSQHVTQYHDVIGDNLGTWARIVVQVVVVVSLFGTNVAQIVASASDAYYLEEGNSLDKRQLGIVFGVLMQLSVLLPTLRHFRFINILGLVGTTYTAWYIVASAAMHGMAPNAGQRTPTGMRDFYNGFAVIMSAFGGHANAIEIMDSMFVPEGYTRVYWWAFLYIFSLTLPHSTAVQLAWPDQALHNGNVYGILPLTLAKKISIYLMLVHQIIAFCLYSAPLYYMCEKALRVHTKPIYIRVLARLPVSISVAVFAVAFPFYGTINAVVASITSPLVAFAFPAAAYSWLHRTKDRQQACVRPPPSWMMTLLGGWSGIHAFNVFIVAFFIVNGTGFGIAYSFAQFIHDVKHFKPFPHCYQC</sequence>
<feature type="transmembrane region" description="Helical" evidence="8">
    <location>
        <begin position="460"/>
        <end position="480"/>
    </location>
</feature>
<keyword evidence="6 8" id="KW-0472">Membrane</keyword>
<keyword evidence="11" id="KW-1185">Reference proteome</keyword>
<feature type="transmembrane region" description="Helical" evidence="8">
    <location>
        <begin position="235"/>
        <end position="255"/>
    </location>
</feature>
<evidence type="ECO:0000256" key="8">
    <source>
        <dbReference type="SAM" id="Phobius"/>
    </source>
</evidence>
<feature type="transmembrane region" description="Helical" evidence="8">
    <location>
        <begin position="308"/>
        <end position="331"/>
    </location>
</feature>
<evidence type="ECO:0000313" key="11">
    <source>
        <dbReference type="Proteomes" id="UP000256970"/>
    </source>
</evidence>
<evidence type="ECO:0000256" key="6">
    <source>
        <dbReference type="ARBA" id="ARBA00023136"/>
    </source>
</evidence>
<feature type="transmembrane region" description="Helical" evidence="8">
    <location>
        <begin position="107"/>
        <end position="135"/>
    </location>
</feature>
<feature type="region of interest" description="Disordered" evidence="7">
    <location>
        <begin position="39"/>
        <end position="62"/>
    </location>
</feature>
<evidence type="ECO:0000256" key="1">
    <source>
        <dbReference type="ARBA" id="ARBA00004370"/>
    </source>
</evidence>
<comment type="subcellular location">
    <subcellularLocation>
        <location evidence="1">Membrane</location>
    </subcellularLocation>
</comment>
<name>A0A383V9J1_TETOB</name>